<accession>A0A6J4IEQ4</accession>
<sequence>CGVLRPVRRCRNRAPAAWSAPPRRTPWRVVRVGSRPSRSPSATPTNRTTSSSGTSLRPGP</sequence>
<feature type="region of interest" description="Disordered" evidence="1">
    <location>
        <begin position="31"/>
        <end position="60"/>
    </location>
</feature>
<evidence type="ECO:0000313" key="2">
    <source>
        <dbReference type="EMBL" id="CAA9250433.1"/>
    </source>
</evidence>
<name>A0A6J4IEQ4_9ACTN</name>
<dbReference type="AlphaFoldDB" id="A0A6J4IEQ4"/>
<gene>
    <name evidence="2" type="ORF">AVDCRST_MAG57-2047</name>
</gene>
<proteinExistence type="predicted"/>
<feature type="compositionally biased region" description="Low complexity" evidence="1">
    <location>
        <begin position="31"/>
        <end position="52"/>
    </location>
</feature>
<organism evidence="2">
    <name type="scientific">uncultured Blastococcus sp</name>
    <dbReference type="NCBI Taxonomy" id="217144"/>
    <lineage>
        <taxon>Bacteria</taxon>
        <taxon>Bacillati</taxon>
        <taxon>Actinomycetota</taxon>
        <taxon>Actinomycetes</taxon>
        <taxon>Geodermatophilales</taxon>
        <taxon>Geodermatophilaceae</taxon>
        <taxon>Blastococcus</taxon>
        <taxon>environmental samples</taxon>
    </lineage>
</organism>
<feature type="non-terminal residue" evidence="2">
    <location>
        <position position="60"/>
    </location>
</feature>
<dbReference type="EMBL" id="CADCTI010000172">
    <property type="protein sequence ID" value="CAA9250433.1"/>
    <property type="molecule type" value="Genomic_DNA"/>
</dbReference>
<feature type="non-terminal residue" evidence="2">
    <location>
        <position position="1"/>
    </location>
</feature>
<evidence type="ECO:0000256" key="1">
    <source>
        <dbReference type="SAM" id="MobiDB-lite"/>
    </source>
</evidence>
<protein>
    <submittedName>
        <fullName evidence="2">Uncharacterized protein</fullName>
    </submittedName>
</protein>
<reference evidence="2" key="1">
    <citation type="submission" date="2020-02" db="EMBL/GenBank/DDBJ databases">
        <authorList>
            <person name="Meier V. D."/>
        </authorList>
    </citation>
    <scope>NUCLEOTIDE SEQUENCE</scope>
    <source>
        <strain evidence="2">AVDCRST_MAG57</strain>
    </source>
</reference>